<dbReference type="InterPro" id="IPR005019">
    <property type="entry name" value="Adenine_glyco"/>
</dbReference>
<dbReference type="RefSeq" id="WP_306100229.1">
    <property type="nucleotide sequence ID" value="NZ_CP162601.1"/>
</dbReference>
<feature type="binding site" evidence="9">
    <location>
        <position position="180"/>
    </location>
    <ligand>
        <name>Zn(2+)</name>
        <dbReference type="ChEBI" id="CHEBI:29105"/>
    </ligand>
</feature>
<evidence type="ECO:0000256" key="5">
    <source>
        <dbReference type="ARBA" id="ARBA00023204"/>
    </source>
</evidence>
<dbReference type="AlphaFoldDB" id="A0AB39HC68"/>
<keyword evidence="2" id="KW-0227">DNA damage</keyword>
<dbReference type="Pfam" id="PF03352">
    <property type="entry name" value="Adenine_glyco"/>
    <property type="match status" value="1"/>
</dbReference>
<dbReference type="EMBL" id="CP162601">
    <property type="protein sequence ID" value="XDK24170.1"/>
    <property type="molecule type" value="Genomic_DNA"/>
</dbReference>
<name>A0AB39HC68_9VIBR</name>
<protein>
    <recommendedName>
        <fullName evidence="8">DNA-3-methyladenine glycosylase I</fullName>
        <ecNumber evidence="8">3.2.2.20</ecNumber>
    </recommendedName>
</protein>
<keyword evidence="3" id="KW-0378">Hydrolase</keyword>
<dbReference type="PANTHER" id="PTHR30037">
    <property type="entry name" value="DNA-3-METHYLADENINE GLYCOSYLASE 1"/>
    <property type="match status" value="1"/>
</dbReference>
<organism evidence="10">
    <name type="scientific">Vibrio sp. HB236076</name>
    <dbReference type="NCBI Taxonomy" id="3232307"/>
    <lineage>
        <taxon>Bacteria</taxon>
        <taxon>Pseudomonadati</taxon>
        <taxon>Pseudomonadota</taxon>
        <taxon>Gammaproteobacteria</taxon>
        <taxon>Vibrionales</taxon>
        <taxon>Vibrionaceae</taxon>
        <taxon>Vibrio</taxon>
    </lineage>
</organism>
<dbReference type="GO" id="GO:0046872">
    <property type="term" value="F:metal ion binding"/>
    <property type="evidence" value="ECO:0007669"/>
    <property type="project" value="UniProtKB-KW"/>
</dbReference>
<evidence type="ECO:0000256" key="2">
    <source>
        <dbReference type="ARBA" id="ARBA00022763"/>
    </source>
</evidence>
<evidence type="ECO:0000313" key="10">
    <source>
        <dbReference type="EMBL" id="XDK24170.1"/>
    </source>
</evidence>
<dbReference type="FunFam" id="1.10.340.30:FF:000009">
    <property type="entry name" value="DNA-3-methyladenine glycosylase I"/>
    <property type="match status" value="1"/>
</dbReference>
<feature type="binding site" evidence="9">
    <location>
        <position position="176"/>
    </location>
    <ligand>
        <name>Zn(2+)</name>
        <dbReference type="ChEBI" id="CHEBI:29105"/>
    </ligand>
</feature>
<dbReference type="InterPro" id="IPR011257">
    <property type="entry name" value="DNA_glycosylase"/>
</dbReference>
<dbReference type="GO" id="GO:0006284">
    <property type="term" value="P:base-excision repair"/>
    <property type="evidence" value="ECO:0007669"/>
    <property type="project" value="InterPro"/>
</dbReference>
<reference evidence="10" key="1">
    <citation type="submission" date="2024-07" db="EMBL/GenBank/DDBJ databases">
        <title>Genome Analysis of a Potential Novel Vibrio Species Secreting pH- and Thermo-stable Alginate Lyase and its Application in Producing Alginate Oligosaccharides.</title>
        <authorList>
            <person name="Huang H."/>
            <person name="Bao K."/>
        </authorList>
    </citation>
    <scope>NUCLEOTIDE SEQUENCE</scope>
    <source>
        <strain evidence="10">HB236076</strain>
    </source>
</reference>
<dbReference type="EC" id="3.2.2.20" evidence="8"/>
<evidence type="ECO:0000256" key="3">
    <source>
        <dbReference type="ARBA" id="ARBA00022801"/>
    </source>
</evidence>
<dbReference type="PANTHER" id="PTHR30037:SF4">
    <property type="entry name" value="DNA-3-METHYLADENINE GLYCOSYLASE I"/>
    <property type="match status" value="1"/>
</dbReference>
<dbReference type="GO" id="GO:0008725">
    <property type="term" value="F:DNA-3-methyladenine glycosylase activity"/>
    <property type="evidence" value="ECO:0007669"/>
    <property type="project" value="UniProtKB-EC"/>
</dbReference>
<keyword evidence="1 9" id="KW-0479">Metal-binding</keyword>
<accession>A0AB39HC68</accession>
<evidence type="ECO:0000256" key="6">
    <source>
        <dbReference type="ARBA" id="ARBA00052558"/>
    </source>
</evidence>
<comment type="catalytic activity">
    <reaction evidence="6">
        <text>Hydrolysis of alkylated DNA, releasing 3-methyladenine.</text>
        <dbReference type="EC" id="3.2.2.20"/>
    </reaction>
</comment>
<evidence type="ECO:0000256" key="9">
    <source>
        <dbReference type="PIRSR" id="PIRSR605019-1"/>
    </source>
</evidence>
<dbReference type="InterPro" id="IPR052891">
    <property type="entry name" value="DNA-3mA_glycosylase"/>
</dbReference>
<evidence type="ECO:0000256" key="8">
    <source>
        <dbReference type="ARBA" id="ARBA00066766"/>
    </source>
</evidence>
<sequence>MTKECAWSLHHPLERDYHDSEWGVPVYDDRILFEFITLEGAQAGLSWLTVLKRRDAYRQAFVDYQLEQIVDFDEQDIERIMTDYDVIKHRKKLQSVVSNAQAALTLQREWGSLSHALWQFVDHQPIVNHWTTACQVPTATPESKAMSVFLKKAGFRFVGETICYAFMQAMGMVNDHLVSCPCRKKS</sequence>
<dbReference type="SUPFAM" id="SSF48150">
    <property type="entry name" value="DNA-glycosylase"/>
    <property type="match status" value="1"/>
</dbReference>
<feature type="binding site" evidence="9">
    <location>
        <position position="18"/>
    </location>
    <ligand>
        <name>Zn(2+)</name>
        <dbReference type="ChEBI" id="CHEBI:29105"/>
    </ligand>
</feature>
<comment type="function">
    <text evidence="7">Hydrolysis of the deoxyribose N-glycosidic bond to excise 3-methyladenine from the damaged DNA polymer formed by alkylation lesions.</text>
</comment>
<evidence type="ECO:0000256" key="7">
    <source>
        <dbReference type="ARBA" id="ARBA00057608"/>
    </source>
</evidence>
<keyword evidence="4 9" id="KW-0862">Zinc</keyword>
<keyword evidence="5" id="KW-0234">DNA repair</keyword>
<evidence type="ECO:0000256" key="4">
    <source>
        <dbReference type="ARBA" id="ARBA00022833"/>
    </source>
</evidence>
<dbReference type="KEGG" id="vih:AB0763_08005"/>
<proteinExistence type="predicted"/>
<feature type="binding site" evidence="9">
    <location>
        <position position="5"/>
    </location>
    <ligand>
        <name>Zn(2+)</name>
        <dbReference type="ChEBI" id="CHEBI:29105"/>
    </ligand>
</feature>
<gene>
    <name evidence="10" type="ORF">AB0763_08005</name>
</gene>
<evidence type="ECO:0000256" key="1">
    <source>
        <dbReference type="ARBA" id="ARBA00022723"/>
    </source>
</evidence>
<dbReference type="Gene3D" id="1.10.340.30">
    <property type="entry name" value="Hypothetical protein, domain 2"/>
    <property type="match status" value="1"/>
</dbReference>